<dbReference type="Pfam" id="PF04392">
    <property type="entry name" value="ABC_sub_bind"/>
    <property type="match status" value="1"/>
</dbReference>
<dbReference type="PANTHER" id="PTHR35271:SF1">
    <property type="entry name" value="ABC TRANSPORTER, SUBSTRATE-BINDING LIPOPROTEIN"/>
    <property type="match status" value="1"/>
</dbReference>
<dbReference type="InterPro" id="IPR007487">
    <property type="entry name" value="ABC_transpt-TYRBP-like"/>
</dbReference>
<evidence type="ECO:0008006" key="2">
    <source>
        <dbReference type="Google" id="ProtNLM"/>
    </source>
</evidence>
<proteinExistence type="predicted"/>
<dbReference type="PANTHER" id="PTHR35271">
    <property type="entry name" value="ABC TRANSPORTER, SUBSTRATE-BINDING LIPOPROTEIN-RELATED"/>
    <property type="match status" value="1"/>
</dbReference>
<evidence type="ECO:0000313" key="1">
    <source>
        <dbReference type="EMBL" id="VAW68503.1"/>
    </source>
</evidence>
<accession>A0A3B0XWG7</accession>
<dbReference type="Gene3D" id="3.40.50.2300">
    <property type="match status" value="2"/>
</dbReference>
<dbReference type="EMBL" id="UOFI01000132">
    <property type="protein sequence ID" value="VAW68503.1"/>
    <property type="molecule type" value="Genomic_DNA"/>
</dbReference>
<reference evidence="1" key="1">
    <citation type="submission" date="2018-06" db="EMBL/GenBank/DDBJ databases">
        <authorList>
            <person name="Zhirakovskaya E."/>
        </authorList>
    </citation>
    <scope>NUCLEOTIDE SEQUENCE</scope>
</reference>
<gene>
    <name evidence="1" type="ORF">MNBD_GAMMA09-3149</name>
</gene>
<name>A0A3B0XWG7_9ZZZZ</name>
<organism evidence="1">
    <name type="scientific">hydrothermal vent metagenome</name>
    <dbReference type="NCBI Taxonomy" id="652676"/>
    <lineage>
        <taxon>unclassified sequences</taxon>
        <taxon>metagenomes</taxon>
        <taxon>ecological metagenomes</taxon>
    </lineage>
</organism>
<protein>
    <recommendedName>
        <fullName evidence="2">ABC transporter substrate-binding protein</fullName>
    </recommendedName>
</protein>
<dbReference type="AlphaFoldDB" id="A0A3B0XWG7"/>
<sequence length="332" mass="37760">MLYRLSMLKRLNKCFLTLKVSLRQLFIFSVLIALSMAAQSASPEHNILITYQNSPGLLHGFSQQLINNLQKNIVRAGFKTHLLTLDPDNLETQKLNGYPLIIAVGSNATRALLSADINTPILSVLMPRHLAEKLRKQYPKRKNWSSLLIDQPVERQFHLITSITGRPQKTGVLIGPYTKYLKKSLKKSAKKSRHTLTTRYVKNAEELTKSLKALARKSNILLTLPDPVIYNKNTIRGILLLSYRKKLPVIGFSKAYVKAGAIAAVYSQPNQISKQTISIIKRFFKKHFFKRKEYHPKNFSVALNKKVARSLGISLPEKSLIIKRIKLAEKHK</sequence>